<dbReference type="AlphaFoldDB" id="A0A645H0B6"/>
<proteinExistence type="predicted"/>
<dbReference type="EMBL" id="VSSQ01084529">
    <property type="protein sequence ID" value="MPN32485.1"/>
    <property type="molecule type" value="Genomic_DNA"/>
</dbReference>
<protein>
    <submittedName>
        <fullName evidence="2">Uncharacterized protein</fullName>
    </submittedName>
</protein>
<sequence length="135" mass="15792">MHPERQRQFPLRRVGTQFQRERLRHADEFTIQFHPGKAVALIRTTGEVISERGDAVAPVHRFARHRGRDFAAAADRPCAVRRNRHVRDFRSRRERQRSGGGQYDEPSFHGNPFLQLLRVGSSVILYFEYPESEEP</sequence>
<feature type="region of interest" description="Disordered" evidence="1">
    <location>
        <begin position="87"/>
        <end position="110"/>
    </location>
</feature>
<accession>A0A645H0B6</accession>
<gene>
    <name evidence="2" type="ORF">SDC9_179964</name>
</gene>
<reference evidence="2" key="1">
    <citation type="submission" date="2019-08" db="EMBL/GenBank/DDBJ databases">
        <authorList>
            <person name="Kucharzyk K."/>
            <person name="Murdoch R.W."/>
            <person name="Higgins S."/>
            <person name="Loffler F."/>
        </authorList>
    </citation>
    <scope>NUCLEOTIDE SEQUENCE</scope>
</reference>
<evidence type="ECO:0000313" key="2">
    <source>
        <dbReference type="EMBL" id="MPN32485.1"/>
    </source>
</evidence>
<evidence type="ECO:0000256" key="1">
    <source>
        <dbReference type="SAM" id="MobiDB-lite"/>
    </source>
</evidence>
<comment type="caution">
    <text evidence="2">The sequence shown here is derived from an EMBL/GenBank/DDBJ whole genome shotgun (WGS) entry which is preliminary data.</text>
</comment>
<name>A0A645H0B6_9ZZZZ</name>
<organism evidence="2">
    <name type="scientific">bioreactor metagenome</name>
    <dbReference type="NCBI Taxonomy" id="1076179"/>
    <lineage>
        <taxon>unclassified sequences</taxon>
        <taxon>metagenomes</taxon>
        <taxon>ecological metagenomes</taxon>
    </lineage>
</organism>